<comment type="caution">
    <text evidence="3">The sequence shown here is derived from an EMBL/GenBank/DDBJ whole genome shotgun (WGS) entry which is preliminary data.</text>
</comment>
<evidence type="ECO:0000256" key="1">
    <source>
        <dbReference type="SAM" id="MobiDB-lite"/>
    </source>
</evidence>
<feature type="compositionally biased region" description="Basic residues" evidence="1">
    <location>
        <begin position="246"/>
        <end position="265"/>
    </location>
</feature>
<feature type="region of interest" description="Disordered" evidence="1">
    <location>
        <begin position="222"/>
        <end position="265"/>
    </location>
</feature>
<dbReference type="Proteomes" id="UP001341840">
    <property type="component" value="Unassembled WGS sequence"/>
</dbReference>
<feature type="transmembrane region" description="Helical" evidence="2">
    <location>
        <begin position="6"/>
        <end position="26"/>
    </location>
</feature>
<keyword evidence="2" id="KW-1133">Transmembrane helix</keyword>
<name>A0ABU6R5N3_9FABA</name>
<accession>A0ABU6R5N3</accession>
<keyword evidence="4" id="KW-1185">Reference proteome</keyword>
<sequence>MGLEFFFFSFTVLFLFFSFLSFLLSMNYKAMVRLSQCRNEGDHPLCKPLLLHKLTQNGYNKFKIACAQLSELNQVKFEIFAKEIQSKESRSMACASDRKDHLVKVGDDVATFGENGCNNNIKQLNSESTKCVFNDDRCTEEVIKETQLGLRSGPIHERNHEIGNLLNDANKEFKIESSTDPTIPLGFEDACLDKELLENSRQQEDVQYRQIQAEGEILANLKREKRKEGNKKERAAKNPLIIKERNNKRKDRKMRSKKGDKGKKG</sequence>
<reference evidence="3 4" key="1">
    <citation type="journal article" date="2023" name="Plants (Basel)">
        <title>Bridging the Gap: Combining Genomics and Transcriptomics Approaches to Understand Stylosanthes scabra, an Orphan Legume from the Brazilian Caatinga.</title>
        <authorList>
            <person name="Ferreira-Neto J.R.C."/>
            <person name="da Silva M.D."/>
            <person name="Binneck E."/>
            <person name="de Melo N.F."/>
            <person name="da Silva R.H."/>
            <person name="de Melo A.L.T.M."/>
            <person name="Pandolfi V."/>
            <person name="Bustamante F.O."/>
            <person name="Brasileiro-Vidal A.C."/>
            <person name="Benko-Iseppon A.M."/>
        </authorList>
    </citation>
    <scope>NUCLEOTIDE SEQUENCE [LARGE SCALE GENOMIC DNA]</scope>
    <source>
        <tissue evidence="3">Leaves</tissue>
    </source>
</reference>
<proteinExistence type="predicted"/>
<evidence type="ECO:0000256" key="2">
    <source>
        <dbReference type="SAM" id="Phobius"/>
    </source>
</evidence>
<dbReference type="EMBL" id="JASCZI010030236">
    <property type="protein sequence ID" value="MED6119388.1"/>
    <property type="molecule type" value="Genomic_DNA"/>
</dbReference>
<keyword evidence="2" id="KW-0812">Transmembrane</keyword>
<evidence type="ECO:0000313" key="4">
    <source>
        <dbReference type="Proteomes" id="UP001341840"/>
    </source>
</evidence>
<keyword evidence="2" id="KW-0472">Membrane</keyword>
<organism evidence="3 4">
    <name type="scientific">Stylosanthes scabra</name>
    <dbReference type="NCBI Taxonomy" id="79078"/>
    <lineage>
        <taxon>Eukaryota</taxon>
        <taxon>Viridiplantae</taxon>
        <taxon>Streptophyta</taxon>
        <taxon>Embryophyta</taxon>
        <taxon>Tracheophyta</taxon>
        <taxon>Spermatophyta</taxon>
        <taxon>Magnoliopsida</taxon>
        <taxon>eudicotyledons</taxon>
        <taxon>Gunneridae</taxon>
        <taxon>Pentapetalae</taxon>
        <taxon>rosids</taxon>
        <taxon>fabids</taxon>
        <taxon>Fabales</taxon>
        <taxon>Fabaceae</taxon>
        <taxon>Papilionoideae</taxon>
        <taxon>50 kb inversion clade</taxon>
        <taxon>dalbergioids sensu lato</taxon>
        <taxon>Dalbergieae</taxon>
        <taxon>Pterocarpus clade</taxon>
        <taxon>Stylosanthes</taxon>
    </lineage>
</organism>
<protein>
    <submittedName>
        <fullName evidence="3">Uncharacterized protein</fullName>
    </submittedName>
</protein>
<feature type="compositionally biased region" description="Basic and acidic residues" evidence="1">
    <location>
        <begin position="226"/>
        <end position="236"/>
    </location>
</feature>
<evidence type="ECO:0000313" key="3">
    <source>
        <dbReference type="EMBL" id="MED6119388.1"/>
    </source>
</evidence>
<gene>
    <name evidence="3" type="ORF">PIB30_011453</name>
</gene>